<feature type="compositionally biased region" description="Pro residues" evidence="10">
    <location>
        <begin position="581"/>
        <end position="592"/>
    </location>
</feature>
<dbReference type="PROSITE" id="PS50934">
    <property type="entry name" value="SWIRM"/>
    <property type="match status" value="1"/>
</dbReference>
<sequence length="592" mass="65934">MTVSQRKQAQIEEVQTVSEPGDQIHCDACGCDLTRSIRFKCSAPECQTEEGIDICPPCFCSGKEFANHKRTHPYRVIEFHSYPIFEEDWGADEELMLIKGISLYGFGNWKRISEHVGTRSKEEVEDHYNKTYIESKDWPMPRMDVTFDIDSAEFQDRKRRRIAKMSAPPPPPIAPTSAPGVHEVQGFLPGRLEFEHEIDNEAEDLVKDLEFGVVHMYGGDNMPEDENDQDVRARVRWEEEKQKGRTGPPAGSKTAKAPRGFPGKKTPAARGMGKNGVVPNGHAHVKQEDDGAGEDEGEEEGDEATYPPPTETEDSLKLKLTMLEMYSQRVQKRVEAKQLMFDRGLLDYKKMQANDKKRPREERDILQRLRPFARLQTAEDFEVFSADILYEALLRKRIQDLQNYRRLGLTTAADIERYDIDLAKRAANAKAATTHSYYARPRATPADSESTTAAKRPAPLNLANSPALHLLTPAEQTLCSQLRILPRPYLVIKETLVREYARRGGKLRRREARDLVKIDVNKTSRVWDFLVQAGYLNITSDNLQGKEAGGAPPSGTPGVGNGGTPVGGGSSGLAGGSGSTPPKPPIPAAPAS</sequence>
<dbReference type="Gene3D" id="1.10.10.60">
    <property type="entry name" value="Homeodomain-like"/>
    <property type="match status" value="1"/>
</dbReference>
<evidence type="ECO:0000259" key="12">
    <source>
        <dbReference type="PROSITE" id="PS50135"/>
    </source>
</evidence>
<feature type="compositionally biased region" description="Gly residues" evidence="10">
    <location>
        <begin position="557"/>
        <end position="578"/>
    </location>
</feature>
<keyword evidence="2" id="KW-0479">Metal-binding</keyword>
<dbReference type="SUPFAM" id="SSF57850">
    <property type="entry name" value="RING/U-box"/>
    <property type="match status" value="1"/>
</dbReference>
<evidence type="ECO:0000256" key="2">
    <source>
        <dbReference type="ARBA" id="ARBA00022723"/>
    </source>
</evidence>
<dbReference type="InterPro" id="IPR017884">
    <property type="entry name" value="SANT_dom"/>
</dbReference>
<name>A0A550CZP2_9AGAR</name>
<dbReference type="EMBL" id="VDMD01000001">
    <property type="protein sequence ID" value="TRM70261.1"/>
    <property type="molecule type" value="Genomic_DNA"/>
</dbReference>
<dbReference type="CDD" id="cd00167">
    <property type="entry name" value="SANT"/>
    <property type="match status" value="1"/>
</dbReference>
<dbReference type="Gene3D" id="3.30.60.90">
    <property type="match status" value="1"/>
</dbReference>
<evidence type="ECO:0000256" key="5">
    <source>
        <dbReference type="ARBA" id="ARBA00023015"/>
    </source>
</evidence>
<evidence type="ECO:0000256" key="8">
    <source>
        <dbReference type="PIRNR" id="PIRNR025024"/>
    </source>
</evidence>
<dbReference type="GO" id="GO:0003713">
    <property type="term" value="F:transcription coactivator activity"/>
    <property type="evidence" value="ECO:0007669"/>
    <property type="project" value="InterPro"/>
</dbReference>
<organism evidence="16 17">
    <name type="scientific">Schizophyllum amplum</name>
    <dbReference type="NCBI Taxonomy" id="97359"/>
    <lineage>
        <taxon>Eukaryota</taxon>
        <taxon>Fungi</taxon>
        <taxon>Dikarya</taxon>
        <taxon>Basidiomycota</taxon>
        <taxon>Agaricomycotina</taxon>
        <taxon>Agaricomycetes</taxon>
        <taxon>Agaricomycetidae</taxon>
        <taxon>Agaricales</taxon>
        <taxon>Schizophyllaceae</taxon>
        <taxon>Schizophyllum</taxon>
    </lineage>
</organism>
<feature type="region of interest" description="Disordered" evidence="10">
    <location>
        <begin position="238"/>
        <end position="314"/>
    </location>
</feature>
<feature type="domain" description="HTH myb-type" evidence="15">
    <location>
        <begin position="89"/>
        <end position="136"/>
    </location>
</feature>
<evidence type="ECO:0000256" key="6">
    <source>
        <dbReference type="ARBA" id="ARBA00023163"/>
    </source>
</evidence>
<dbReference type="Pfam" id="PF25299">
    <property type="entry name" value="ZZ_ADA2"/>
    <property type="match status" value="1"/>
</dbReference>
<dbReference type="Gene3D" id="1.10.10.10">
    <property type="entry name" value="Winged helix-like DNA-binding domain superfamily/Winged helix DNA-binding domain"/>
    <property type="match status" value="1"/>
</dbReference>
<dbReference type="InterPro" id="IPR041983">
    <property type="entry name" value="ADA2-like_ZZ"/>
</dbReference>
<dbReference type="Pfam" id="PF22941">
    <property type="entry name" value="TADA2A-like_3rd"/>
    <property type="match status" value="2"/>
</dbReference>
<dbReference type="PANTHER" id="PTHR12374:SF20">
    <property type="entry name" value="TRANSCRIPTIONAL ADAPTER 2-ALPHA"/>
    <property type="match status" value="1"/>
</dbReference>
<dbReference type="InterPro" id="IPR055141">
    <property type="entry name" value="TADA2A_B-like_dom"/>
</dbReference>
<protein>
    <recommendedName>
        <fullName evidence="8">Transcriptional adapter 2</fullName>
    </recommendedName>
</protein>
<dbReference type="Pfam" id="PF04433">
    <property type="entry name" value="SWIRM"/>
    <property type="match status" value="1"/>
</dbReference>
<dbReference type="PROSITE" id="PS51294">
    <property type="entry name" value="HTH_MYB"/>
    <property type="match status" value="1"/>
</dbReference>
<keyword evidence="3 9" id="KW-0863">Zinc-finger</keyword>
<feature type="compositionally biased region" description="Acidic residues" evidence="10">
    <location>
        <begin position="290"/>
        <end position="303"/>
    </location>
</feature>
<keyword evidence="5 8" id="KW-0805">Transcription regulation</keyword>
<gene>
    <name evidence="16" type="ORF">BD626DRAFT_392956</name>
</gene>
<dbReference type="SUPFAM" id="SSF46689">
    <property type="entry name" value="Homeodomain-like"/>
    <property type="match status" value="2"/>
</dbReference>
<dbReference type="GO" id="GO:0006338">
    <property type="term" value="P:chromatin remodeling"/>
    <property type="evidence" value="ECO:0007669"/>
    <property type="project" value="TreeGrafter"/>
</dbReference>
<dbReference type="Pfam" id="PF00249">
    <property type="entry name" value="Myb_DNA-binding"/>
    <property type="match status" value="1"/>
</dbReference>
<dbReference type="InterPro" id="IPR001005">
    <property type="entry name" value="SANT/Myb"/>
</dbReference>
<evidence type="ECO:0000259" key="14">
    <source>
        <dbReference type="PROSITE" id="PS51293"/>
    </source>
</evidence>
<dbReference type="FunFam" id="1.10.10.10:FF:000087">
    <property type="entry name" value="Transcriptional adapter 2"/>
    <property type="match status" value="1"/>
</dbReference>
<evidence type="ECO:0000313" key="17">
    <source>
        <dbReference type="Proteomes" id="UP000320762"/>
    </source>
</evidence>
<dbReference type="PANTHER" id="PTHR12374">
    <property type="entry name" value="TRANSCRIPTIONAL ADAPTOR 2 ADA2 -RELATED"/>
    <property type="match status" value="1"/>
</dbReference>
<evidence type="ECO:0000256" key="10">
    <source>
        <dbReference type="SAM" id="MobiDB-lite"/>
    </source>
</evidence>
<dbReference type="InterPro" id="IPR000433">
    <property type="entry name" value="Znf_ZZ"/>
</dbReference>
<dbReference type="FunFam" id="1.10.10.60:FF:000115">
    <property type="entry name" value="Transcriptional adapter 2"/>
    <property type="match status" value="1"/>
</dbReference>
<dbReference type="SMART" id="SM00717">
    <property type="entry name" value="SANT"/>
    <property type="match status" value="1"/>
</dbReference>
<evidence type="ECO:0000256" key="7">
    <source>
        <dbReference type="ARBA" id="ARBA00023242"/>
    </source>
</evidence>
<dbReference type="PIRSF" id="PIRSF025024">
    <property type="entry name" value="Transcriptional_adaptor_2"/>
    <property type="match status" value="1"/>
</dbReference>
<dbReference type="InterPro" id="IPR036388">
    <property type="entry name" value="WH-like_DNA-bd_sf"/>
</dbReference>
<dbReference type="InterPro" id="IPR007526">
    <property type="entry name" value="SWIRM"/>
</dbReference>
<evidence type="ECO:0000256" key="1">
    <source>
        <dbReference type="ARBA" id="ARBA00004123"/>
    </source>
</evidence>
<evidence type="ECO:0000259" key="11">
    <source>
        <dbReference type="PROSITE" id="PS50090"/>
    </source>
</evidence>
<dbReference type="InterPro" id="IPR043145">
    <property type="entry name" value="Znf_ZZ_sf"/>
</dbReference>
<dbReference type="CDD" id="cd02335">
    <property type="entry name" value="ZZ_ADA2"/>
    <property type="match status" value="1"/>
</dbReference>
<dbReference type="InterPro" id="IPR017930">
    <property type="entry name" value="Myb_dom"/>
</dbReference>
<dbReference type="GO" id="GO:0005634">
    <property type="term" value="C:nucleus"/>
    <property type="evidence" value="ECO:0007669"/>
    <property type="project" value="UniProtKB-SubCell"/>
</dbReference>
<proteinExistence type="predicted"/>
<evidence type="ECO:0000259" key="15">
    <source>
        <dbReference type="PROSITE" id="PS51294"/>
    </source>
</evidence>
<dbReference type="InterPro" id="IPR016827">
    <property type="entry name" value="Ada2/TADA2"/>
</dbReference>
<dbReference type="GO" id="GO:0070461">
    <property type="term" value="C:SAGA-type complex"/>
    <property type="evidence" value="ECO:0007669"/>
    <property type="project" value="TreeGrafter"/>
</dbReference>
<feature type="domain" description="SWIRM" evidence="13">
    <location>
        <begin position="451"/>
        <end position="547"/>
    </location>
</feature>
<dbReference type="PROSITE" id="PS50135">
    <property type="entry name" value="ZF_ZZ_2"/>
    <property type="match status" value="1"/>
</dbReference>
<keyword evidence="4" id="KW-0862">Zinc</keyword>
<evidence type="ECO:0000256" key="4">
    <source>
        <dbReference type="ARBA" id="ARBA00022833"/>
    </source>
</evidence>
<evidence type="ECO:0000256" key="3">
    <source>
        <dbReference type="ARBA" id="ARBA00022771"/>
    </source>
</evidence>
<evidence type="ECO:0000313" key="16">
    <source>
        <dbReference type="EMBL" id="TRM70261.1"/>
    </source>
</evidence>
<comment type="subcellular location">
    <subcellularLocation>
        <location evidence="1 8">Nucleus</location>
    </subcellularLocation>
</comment>
<evidence type="ECO:0000256" key="9">
    <source>
        <dbReference type="PROSITE-ProRule" id="PRU00228"/>
    </source>
</evidence>
<dbReference type="GO" id="GO:0008270">
    <property type="term" value="F:zinc ion binding"/>
    <property type="evidence" value="ECO:0007669"/>
    <property type="project" value="UniProtKB-KW"/>
</dbReference>
<feature type="domain" description="SANT" evidence="14">
    <location>
        <begin position="84"/>
        <end position="136"/>
    </location>
</feature>
<dbReference type="GO" id="GO:0003682">
    <property type="term" value="F:chromatin binding"/>
    <property type="evidence" value="ECO:0007669"/>
    <property type="project" value="TreeGrafter"/>
</dbReference>
<feature type="region of interest" description="Disordered" evidence="10">
    <location>
        <begin position="546"/>
        <end position="592"/>
    </location>
</feature>
<dbReference type="PROSITE" id="PS50090">
    <property type="entry name" value="MYB_LIKE"/>
    <property type="match status" value="1"/>
</dbReference>
<keyword evidence="6 8" id="KW-0804">Transcription</keyword>
<feature type="domain" description="Myb-like" evidence="11">
    <location>
        <begin position="89"/>
        <end position="132"/>
    </location>
</feature>
<keyword evidence="7 8" id="KW-0539">Nucleus</keyword>
<accession>A0A550CZP2</accession>
<reference evidence="16 17" key="1">
    <citation type="journal article" date="2019" name="New Phytol.">
        <title>Comparative genomics reveals unique wood-decay strategies and fruiting body development in the Schizophyllaceae.</title>
        <authorList>
            <person name="Almasi E."/>
            <person name="Sahu N."/>
            <person name="Krizsan K."/>
            <person name="Balint B."/>
            <person name="Kovacs G.M."/>
            <person name="Kiss B."/>
            <person name="Cseklye J."/>
            <person name="Drula E."/>
            <person name="Henrissat B."/>
            <person name="Nagy I."/>
            <person name="Chovatia M."/>
            <person name="Adam C."/>
            <person name="LaButti K."/>
            <person name="Lipzen A."/>
            <person name="Riley R."/>
            <person name="Grigoriev I.V."/>
            <person name="Nagy L.G."/>
        </authorList>
    </citation>
    <scope>NUCLEOTIDE SEQUENCE [LARGE SCALE GENOMIC DNA]</scope>
    <source>
        <strain evidence="16 17">NL-1724</strain>
    </source>
</reference>
<evidence type="ECO:0000259" key="13">
    <source>
        <dbReference type="PROSITE" id="PS50934"/>
    </source>
</evidence>
<dbReference type="InterPro" id="IPR009057">
    <property type="entry name" value="Homeodomain-like_sf"/>
</dbReference>
<feature type="domain" description="ZZ-type" evidence="12">
    <location>
        <begin position="21"/>
        <end position="82"/>
    </location>
</feature>
<keyword evidence="17" id="KW-1185">Reference proteome</keyword>
<dbReference type="GO" id="GO:0006357">
    <property type="term" value="P:regulation of transcription by RNA polymerase II"/>
    <property type="evidence" value="ECO:0007669"/>
    <property type="project" value="InterPro"/>
</dbReference>
<dbReference type="AlphaFoldDB" id="A0A550CZP2"/>
<comment type="caution">
    <text evidence="16">The sequence shown here is derived from an EMBL/GenBank/DDBJ whole genome shotgun (WGS) entry which is preliminary data.</text>
</comment>
<dbReference type="PROSITE" id="PS51293">
    <property type="entry name" value="SANT"/>
    <property type="match status" value="1"/>
</dbReference>
<dbReference type="Proteomes" id="UP000320762">
    <property type="component" value="Unassembled WGS sequence"/>
</dbReference>
<dbReference type="STRING" id="97359.A0A550CZP2"/>
<dbReference type="OrthoDB" id="270417at2759"/>